<keyword evidence="3" id="KW-1185">Reference proteome</keyword>
<dbReference type="EMBL" id="RRCN01000002">
    <property type="protein sequence ID" value="RRJ54947.1"/>
    <property type="molecule type" value="Genomic_DNA"/>
</dbReference>
<accession>A0A3P3TAB3</accession>
<proteinExistence type="predicted"/>
<reference evidence="2 3" key="1">
    <citation type="submission" date="2018-11" db="EMBL/GenBank/DDBJ databases">
        <title>Genome sequencing of Paenibacillus sp. KCOM 3021 (= ChDC PVNT-B20).</title>
        <authorList>
            <person name="Kook J.-K."/>
            <person name="Park S.-N."/>
            <person name="Lim Y.K."/>
        </authorList>
    </citation>
    <scope>NUCLEOTIDE SEQUENCE [LARGE SCALE GENOMIC DNA]</scope>
    <source>
        <strain evidence="2 3">KCOM 3021</strain>
    </source>
</reference>
<gene>
    <name evidence="2" type="ORF">EHV15_35850</name>
</gene>
<feature type="region of interest" description="Disordered" evidence="1">
    <location>
        <begin position="108"/>
        <end position="128"/>
    </location>
</feature>
<dbReference type="AlphaFoldDB" id="A0A3P3TAB3"/>
<dbReference type="RefSeq" id="WP_128636040.1">
    <property type="nucleotide sequence ID" value="NZ_RRCN01000002.1"/>
</dbReference>
<dbReference type="Proteomes" id="UP000267017">
    <property type="component" value="Unassembled WGS sequence"/>
</dbReference>
<protein>
    <submittedName>
        <fullName evidence="2">Uncharacterized protein</fullName>
    </submittedName>
</protein>
<evidence type="ECO:0000313" key="3">
    <source>
        <dbReference type="Proteomes" id="UP000267017"/>
    </source>
</evidence>
<organism evidence="2 3">
    <name type="scientific">Paenibacillus oralis</name>
    <dbReference type="NCBI Taxonomy" id="2490856"/>
    <lineage>
        <taxon>Bacteria</taxon>
        <taxon>Bacillati</taxon>
        <taxon>Bacillota</taxon>
        <taxon>Bacilli</taxon>
        <taxon>Bacillales</taxon>
        <taxon>Paenibacillaceae</taxon>
        <taxon>Paenibacillus</taxon>
    </lineage>
</organism>
<evidence type="ECO:0000256" key="1">
    <source>
        <dbReference type="SAM" id="MobiDB-lite"/>
    </source>
</evidence>
<comment type="caution">
    <text evidence="2">The sequence shown here is derived from an EMBL/GenBank/DDBJ whole genome shotgun (WGS) entry which is preliminary data.</text>
</comment>
<sequence length="128" mass="15551">MGRNFKLFRIYVWFSAQDNSWAAEGKWWKENEDGVRYLQGTIGRIFFMDLNLSDAIDEVLQAAEDMNIVVWENIRLDYSEKFEFWDEESYGKPNPFPKPENFEELIQSERQKRKWTDSDRREKEDFMS</sequence>
<evidence type="ECO:0000313" key="2">
    <source>
        <dbReference type="EMBL" id="RRJ54947.1"/>
    </source>
</evidence>
<name>A0A3P3TAB3_9BACL</name>